<dbReference type="OrthoDB" id="4899107at2759"/>
<evidence type="ECO:0000313" key="2">
    <source>
        <dbReference type="Proteomes" id="UP000827724"/>
    </source>
</evidence>
<protein>
    <submittedName>
        <fullName evidence="1">Uncharacterized protein</fullName>
    </submittedName>
</protein>
<dbReference type="Proteomes" id="UP000827724">
    <property type="component" value="Unassembled WGS sequence"/>
</dbReference>
<comment type="caution">
    <text evidence="1">The sequence shown here is derived from an EMBL/GenBank/DDBJ whole genome shotgun (WGS) entry which is preliminary data.</text>
</comment>
<keyword evidence="2" id="KW-1185">Reference proteome</keyword>
<dbReference type="EMBL" id="JAIWOZ010000001">
    <property type="protein sequence ID" value="KAH6611086.1"/>
    <property type="molecule type" value="Genomic_DNA"/>
</dbReference>
<name>A0A9P8QTD6_9HYPO</name>
<sequence length="730" mass="77497">MFPRPMDLYPYENPHFYAIDIILGYLNRGNTAPEITYLSRVADAWCQEYPLHDDTLMGLDEVLWAHPFLFDLTILSFSRLYTFRDCGGGGGGGGRRSEQNTRLGRRAAATLPYPSPHVRPFITAQQYFFTTIDAYTLYVGPRGRWFHDRVVAQDLKGSPIIYYIPEVIRRIAALSAGEMLTSEFSTFSPKTSLDFSCHLAKGVEIVMMDALPPSAGFDGDGDPGGDVMDVDDDGRYDAPLHLLLELVVRGGALRVVLVLVFFVRRGGFLALEPNRRDRVLEALNGQLQMQLEGLVLRLQLLDLALGDHAALLHHALHGADAHLVLLQALFCLLGILLALAGVRDGNLQHPNLLRHGGDLGVALGGRDVVLVDLGAGADALGLVGVAKRRQRLVVVRGADAGDHGRLAVAAQGVLEQPRQDGVSVGHHVLPLARPQLLGAGQRGDDPAEGGERLVDVAALAEPRAGGLGRLCPLASGQVDQADAGAALRRLVRLHVVVDLLEHDGEDGVAPAAGVVHLGAGHGAGCVAHLHVAHDLVDVPHGHFGQVLDVGPLGGGLADLEVVGRRAGDDGHQEVSDVLVVDLEIRDPDVVGDAGVLVVGGVYALEQILASPGDQPGVLGRPHHGVALAGARLAVGEDARVVALEVVVEELFAEAVVDVFLGGVVLVVGVVAPERAVKGKALVAGDLAGLGRAREGGFFLVGGPESRHLGDWVHFDEASGSAFDFYITYIY</sequence>
<evidence type="ECO:0000313" key="1">
    <source>
        <dbReference type="EMBL" id="KAH6611086.1"/>
    </source>
</evidence>
<reference evidence="1" key="1">
    <citation type="submission" date="2021-08" db="EMBL/GenBank/DDBJ databases">
        <title>Chromosome-Level Trichoderma cornu-damae using Hi-C Data.</title>
        <authorList>
            <person name="Kim C.S."/>
        </authorList>
    </citation>
    <scope>NUCLEOTIDE SEQUENCE</scope>
    <source>
        <strain evidence="1">KA19-0412C</strain>
    </source>
</reference>
<gene>
    <name evidence="1" type="ORF">Trco_001106</name>
</gene>
<accession>A0A9P8QTD6</accession>
<dbReference type="AlphaFoldDB" id="A0A9P8QTD6"/>
<organism evidence="1 2">
    <name type="scientific">Trichoderma cornu-damae</name>
    <dbReference type="NCBI Taxonomy" id="654480"/>
    <lineage>
        <taxon>Eukaryota</taxon>
        <taxon>Fungi</taxon>
        <taxon>Dikarya</taxon>
        <taxon>Ascomycota</taxon>
        <taxon>Pezizomycotina</taxon>
        <taxon>Sordariomycetes</taxon>
        <taxon>Hypocreomycetidae</taxon>
        <taxon>Hypocreales</taxon>
        <taxon>Hypocreaceae</taxon>
        <taxon>Trichoderma</taxon>
    </lineage>
</organism>
<proteinExistence type="predicted"/>